<dbReference type="EMBL" id="CAJNOK010046700">
    <property type="protein sequence ID" value="CAF1584418.1"/>
    <property type="molecule type" value="Genomic_DNA"/>
</dbReference>
<accession>A0A8S2FXP2</accession>
<dbReference type="Proteomes" id="UP000677228">
    <property type="component" value="Unassembled WGS sequence"/>
</dbReference>
<dbReference type="EMBL" id="CAJOBA010069893">
    <property type="protein sequence ID" value="CAF4385072.1"/>
    <property type="molecule type" value="Genomic_DNA"/>
</dbReference>
<dbReference type="AlphaFoldDB" id="A0A8S2FXP2"/>
<dbReference type="Proteomes" id="UP000682733">
    <property type="component" value="Unassembled WGS sequence"/>
</dbReference>
<name>A0A8S2FXP2_9BILA</name>
<evidence type="ECO:0000313" key="3">
    <source>
        <dbReference type="Proteomes" id="UP000677228"/>
    </source>
</evidence>
<comment type="caution">
    <text evidence="1">The sequence shown here is derived from an EMBL/GenBank/DDBJ whole genome shotgun (WGS) entry which is preliminary data.</text>
</comment>
<evidence type="ECO:0000313" key="1">
    <source>
        <dbReference type="EMBL" id="CAF1584418.1"/>
    </source>
</evidence>
<protein>
    <submittedName>
        <fullName evidence="1">Uncharacterized protein</fullName>
    </submittedName>
</protein>
<proteinExistence type="predicted"/>
<sequence length="53" mass="5974">NIQSTTINNFKYNNTEELCKLVPHVDDADVLYGEFLLVKKDVGECDSVQSIVN</sequence>
<reference evidence="1" key="1">
    <citation type="submission" date="2021-02" db="EMBL/GenBank/DDBJ databases">
        <authorList>
            <person name="Nowell W R."/>
        </authorList>
    </citation>
    <scope>NUCLEOTIDE SEQUENCE</scope>
</reference>
<gene>
    <name evidence="1" type="ORF">OVA965_LOCUS41161</name>
    <name evidence="2" type="ORF">TMI583_LOCUS42739</name>
</gene>
<evidence type="ECO:0000313" key="2">
    <source>
        <dbReference type="EMBL" id="CAF4385072.1"/>
    </source>
</evidence>
<organism evidence="1 3">
    <name type="scientific">Didymodactylos carnosus</name>
    <dbReference type="NCBI Taxonomy" id="1234261"/>
    <lineage>
        <taxon>Eukaryota</taxon>
        <taxon>Metazoa</taxon>
        <taxon>Spiralia</taxon>
        <taxon>Gnathifera</taxon>
        <taxon>Rotifera</taxon>
        <taxon>Eurotatoria</taxon>
        <taxon>Bdelloidea</taxon>
        <taxon>Philodinida</taxon>
        <taxon>Philodinidae</taxon>
        <taxon>Didymodactylos</taxon>
    </lineage>
</organism>
<feature type="non-terminal residue" evidence="1">
    <location>
        <position position="1"/>
    </location>
</feature>